<reference evidence="3 4" key="1">
    <citation type="submission" date="2024-03" db="EMBL/GenBank/DDBJ databases">
        <title>The Acrasis kona genome and developmental transcriptomes reveal deep origins of eukaryotic multicellular pathways.</title>
        <authorList>
            <person name="Sheikh S."/>
            <person name="Fu C.-J."/>
            <person name="Brown M.W."/>
            <person name="Baldauf S.L."/>
        </authorList>
    </citation>
    <scope>NUCLEOTIDE SEQUENCE [LARGE SCALE GENOMIC DNA]</scope>
    <source>
        <strain evidence="3 4">ATCC MYA-3509</strain>
    </source>
</reference>
<dbReference type="AlphaFoldDB" id="A0AAW2ZI55"/>
<evidence type="ECO:0000256" key="1">
    <source>
        <dbReference type="SAM" id="Coils"/>
    </source>
</evidence>
<evidence type="ECO:0000313" key="3">
    <source>
        <dbReference type="EMBL" id="KAL0489145.1"/>
    </source>
</evidence>
<dbReference type="EMBL" id="JAOPGA020001518">
    <property type="protein sequence ID" value="KAL0489145.1"/>
    <property type="molecule type" value="Genomic_DNA"/>
</dbReference>
<sequence length="542" mass="62481">MDLTDVVEKSKLLILDLLSQIEVLKSQNDQVENTCDHIKETQSEVVAPSSYNIISNIIEKHDLENKKNQAHYEERMKEVCDERDTYMKDFMDLSMKFQSNNDVNEHLRAKVIQLEQDLQASQKVNASQVQKMEQTDHAMKESFEQCSRLITEVDQIKKVVCSYEQNYDKVQAFITSLTDSNTLLQKCIDRKTLEANKIIKEKSDLLKRSIVAEDQLFLVKKQVEEAKRTQSNIEEKLIQNNTLIESLTHIKQDSNLISTDFKLILSNAIRDCDLRDAEIVQLKKERVSDAIHQQSIQNNAINRQDELDATKLVNELNETKMKLQETDALIRINAEKFNAACKQYQSMAQQQELQISEYEDNLRKSQQEIDYLQNRLNESLKDDTTAQLEQNLNQFNQRIAQLEKEPLNKSNQNQKLQQELNVMNRKNNRMDENKNPSTPNKTNKKSTNNSTSQRNQKSTNNMPTLKLEPKECPHCDIFPYALMIPCKKCGIQAHAACATGDSRTYVCPACNGDFTNGEDAKCSTPQRKKTKLSIKKVSFDAD</sequence>
<feature type="coiled-coil region" evidence="1">
    <location>
        <begin position="14"/>
        <end position="41"/>
    </location>
</feature>
<keyword evidence="4" id="KW-1185">Reference proteome</keyword>
<keyword evidence="1" id="KW-0175">Coiled coil</keyword>
<evidence type="ECO:0000256" key="2">
    <source>
        <dbReference type="SAM" id="MobiDB-lite"/>
    </source>
</evidence>
<organism evidence="3 4">
    <name type="scientific">Acrasis kona</name>
    <dbReference type="NCBI Taxonomy" id="1008807"/>
    <lineage>
        <taxon>Eukaryota</taxon>
        <taxon>Discoba</taxon>
        <taxon>Heterolobosea</taxon>
        <taxon>Tetramitia</taxon>
        <taxon>Eutetramitia</taxon>
        <taxon>Acrasidae</taxon>
        <taxon>Acrasis</taxon>
    </lineage>
</organism>
<feature type="compositionally biased region" description="Low complexity" evidence="2">
    <location>
        <begin position="435"/>
        <end position="461"/>
    </location>
</feature>
<proteinExistence type="predicted"/>
<comment type="caution">
    <text evidence="3">The sequence shown here is derived from an EMBL/GenBank/DDBJ whole genome shotgun (WGS) entry which is preliminary data.</text>
</comment>
<name>A0AAW2ZI55_9EUKA</name>
<dbReference type="Proteomes" id="UP001431209">
    <property type="component" value="Unassembled WGS sequence"/>
</dbReference>
<gene>
    <name evidence="3" type="ORF">AKO1_013858</name>
</gene>
<evidence type="ECO:0000313" key="4">
    <source>
        <dbReference type="Proteomes" id="UP001431209"/>
    </source>
</evidence>
<feature type="region of interest" description="Disordered" evidence="2">
    <location>
        <begin position="424"/>
        <end position="465"/>
    </location>
</feature>
<accession>A0AAW2ZI55</accession>
<protein>
    <submittedName>
        <fullName evidence="3">Plectin</fullName>
    </submittedName>
</protein>